<reference evidence="1" key="1">
    <citation type="submission" date="2017-07" db="EMBL/GenBank/DDBJ databases">
        <authorList>
            <person name="Mikheyev A."/>
            <person name="Grau M."/>
        </authorList>
    </citation>
    <scope>NUCLEOTIDE SEQUENCE</scope>
    <source>
        <tissue evidence="1">Venom_gland</tissue>
    </source>
</reference>
<dbReference type="EMBL" id="IACJ01047113">
    <property type="protein sequence ID" value="LAA41095.1"/>
    <property type="molecule type" value="Transcribed_RNA"/>
</dbReference>
<sequence>MVAPKKITPLSPVALIFMQQRDWLGCPQQRGSFKPGHKGAHPFPPSHLSWDSNLALVLLGLVMLNPTPPPPPRFGVRKQLQVAEDEDNSVSAGRKVITGAACCSRSPPPHPAPRCLFNGLRCLLPFRVHLGSGDDGLRLHTGMAWKPFLRSVWSEEDSHGRKSCSVFLDGAGFQKRPCW</sequence>
<reference evidence="1" key="2">
    <citation type="submission" date="2017-11" db="EMBL/GenBank/DDBJ databases">
        <title>Coralsnake Venomics: Analyses of Venom Gland Transcriptomes and Proteomes of Six Brazilian Taxa.</title>
        <authorList>
            <person name="Aird S.D."/>
            <person name="Jorge da Silva N."/>
            <person name="Qiu L."/>
            <person name="Villar-Briones A."/>
            <person name="Aparecida-Saddi V."/>
            <person name="Campos-Telles M.P."/>
            <person name="Grau M."/>
            <person name="Mikheyev A.S."/>
        </authorList>
    </citation>
    <scope>NUCLEOTIDE SEQUENCE</scope>
    <source>
        <tissue evidence="1">Venom_gland</tissue>
    </source>
</reference>
<dbReference type="EMBL" id="IACJ01047105">
    <property type="protein sequence ID" value="LAA41083.1"/>
    <property type="molecule type" value="Transcribed_RNA"/>
</dbReference>
<dbReference type="AlphaFoldDB" id="A0A2D4F0R6"/>
<proteinExistence type="predicted"/>
<name>A0A2D4F0R6_MICCO</name>
<accession>A0A2D4F0R6</accession>
<organism evidence="1">
    <name type="scientific">Micrurus corallinus</name>
    <name type="common">Brazilian coral snake</name>
    <dbReference type="NCBI Taxonomy" id="54390"/>
    <lineage>
        <taxon>Eukaryota</taxon>
        <taxon>Metazoa</taxon>
        <taxon>Chordata</taxon>
        <taxon>Craniata</taxon>
        <taxon>Vertebrata</taxon>
        <taxon>Euteleostomi</taxon>
        <taxon>Lepidosauria</taxon>
        <taxon>Squamata</taxon>
        <taxon>Bifurcata</taxon>
        <taxon>Unidentata</taxon>
        <taxon>Episquamata</taxon>
        <taxon>Toxicofera</taxon>
        <taxon>Serpentes</taxon>
        <taxon>Colubroidea</taxon>
        <taxon>Elapidae</taxon>
        <taxon>Elapinae</taxon>
        <taxon>Micrurus</taxon>
    </lineage>
</organism>
<protein>
    <submittedName>
        <fullName evidence="1">Uncharacterized protein</fullName>
    </submittedName>
</protein>
<dbReference type="EMBL" id="IACJ01047102">
    <property type="protein sequence ID" value="LAA41078.1"/>
    <property type="molecule type" value="Transcribed_RNA"/>
</dbReference>
<evidence type="ECO:0000313" key="1">
    <source>
        <dbReference type="EMBL" id="LAA41083.1"/>
    </source>
</evidence>